<dbReference type="InterPro" id="IPR013431">
    <property type="entry name" value="Delta_60_rpt"/>
</dbReference>
<dbReference type="RefSeq" id="WP_231003688.1">
    <property type="nucleotide sequence ID" value="NZ_JAJNEC010000004.1"/>
</dbReference>
<dbReference type="SUPFAM" id="SSF50998">
    <property type="entry name" value="Quinoprotein alcohol dehydrogenase-like"/>
    <property type="match status" value="1"/>
</dbReference>
<sequence length="529" mass="56688">MYKTISILFVLSCCLLWACRKETALGPYPYGTDKEPLNVKLSTEALRPSVSAPGSTVTLYGTGFASYKKEELLVRFNGEPAEVLTVSDTRLEVKVPVRASSGMITLTINKQVLPGPQQQISGPVSMDATFKSFPGATGGSVSGIRFLDDGKYVIVGNFNDYDNSGEADGLNGMARLNADGSVDRSFKTRRGFLGGNVQDALPLPDGRYLVAGSFSHYRNRFLGRVQNMITLNQDGSPDTMLVRYTGLERVDTVPALALGFDAPVSALHRQTDGKIVLTGAFRQVFRKNYGGLSADGKRDSLRIDTLHINYLARLNADLTIDTTYNYDRLLPAGKPAVNGGIMDSYLNSADQLMIAGSFTTFNGAAAVRLARLDTLGALDPSFNVSTGPDNTVSSIDQLPDGRVVAAGYFVNVAGKPVKKVALFTATGALDNSFDPGESTVGSLMHTRVLDNGKILISGFFDVFQGYRRDGVAILEPDGKLSTTYNNFGGFKNGFVTASAVLAGRNAIVLVGAFTAFDLKSLSGIVKLKY</sequence>
<name>A0ABS8PQK3_9BACT</name>
<proteinExistence type="predicted"/>
<accession>A0ABS8PQK3</accession>
<organism evidence="3 4">
    <name type="scientific">Niabella pedocola</name>
    <dbReference type="NCBI Taxonomy" id="1752077"/>
    <lineage>
        <taxon>Bacteria</taxon>
        <taxon>Pseudomonadati</taxon>
        <taxon>Bacteroidota</taxon>
        <taxon>Chitinophagia</taxon>
        <taxon>Chitinophagales</taxon>
        <taxon>Chitinophagaceae</taxon>
        <taxon>Niabella</taxon>
    </lineage>
</organism>
<dbReference type="Pfam" id="PF17164">
    <property type="entry name" value="DUF5122"/>
    <property type="match status" value="4"/>
</dbReference>
<evidence type="ECO:0000313" key="4">
    <source>
        <dbReference type="Proteomes" id="UP001199816"/>
    </source>
</evidence>
<evidence type="ECO:0000259" key="2">
    <source>
        <dbReference type="Pfam" id="PF01833"/>
    </source>
</evidence>
<evidence type="ECO:0000256" key="1">
    <source>
        <dbReference type="SAM" id="SignalP"/>
    </source>
</evidence>
<comment type="caution">
    <text evidence="3">The sequence shown here is derived from an EMBL/GenBank/DDBJ whole genome shotgun (WGS) entry which is preliminary data.</text>
</comment>
<evidence type="ECO:0000313" key="3">
    <source>
        <dbReference type="EMBL" id="MCD2422573.1"/>
    </source>
</evidence>
<protein>
    <submittedName>
        <fullName evidence="3">DUF5008 domain-containing protein</fullName>
    </submittedName>
</protein>
<dbReference type="EMBL" id="JAJNEC010000004">
    <property type="protein sequence ID" value="MCD2422573.1"/>
    <property type="molecule type" value="Genomic_DNA"/>
</dbReference>
<feature type="chain" id="PRO_5046466207" evidence="1">
    <location>
        <begin position="19"/>
        <end position="529"/>
    </location>
</feature>
<dbReference type="NCBIfam" id="TIGR02608">
    <property type="entry name" value="delta_60_rpt"/>
    <property type="match status" value="4"/>
</dbReference>
<dbReference type="Gene3D" id="2.60.40.10">
    <property type="entry name" value="Immunoglobulins"/>
    <property type="match status" value="1"/>
</dbReference>
<keyword evidence="4" id="KW-1185">Reference proteome</keyword>
<dbReference type="InterPro" id="IPR011047">
    <property type="entry name" value="Quinoprotein_ADH-like_sf"/>
</dbReference>
<keyword evidence="1" id="KW-0732">Signal</keyword>
<dbReference type="InterPro" id="IPR013783">
    <property type="entry name" value="Ig-like_fold"/>
</dbReference>
<dbReference type="SUPFAM" id="SSF81296">
    <property type="entry name" value="E set domains"/>
    <property type="match status" value="1"/>
</dbReference>
<gene>
    <name evidence="3" type="ORF">LQ567_07345</name>
</gene>
<feature type="domain" description="IPT/TIG" evidence="2">
    <location>
        <begin position="46"/>
        <end position="120"/>
    </location>
</feature>
<dbReference type="Gene3D" id="2.80.10.50">
    <property type="match status" value="3"/>
</dbReference>
<feature type="signal peptide" evidence="1">
    <location>
        <begin position="1"/>
        <end position="18"/>
    </location>
</feature>
<dbReference type="Proteomes" id="UP001199816">
    <property type="component" value="Unassembled WGS sequence"/>
</dbReference>
<dbReference type="InterPro" id="IPR002909">
    <property type="entry name" value="IPT_dom"/>
</dbReference>
<dbReference type="Pfam" id="PF01833">
    <property type="entry name" value="TIG"/>
    <property type="match status" value="1"/>
</dbReference>
<reference evidence="3 4" key="1">
    <citation type="submission" date="2021-11" db="EMBL/GenBank/DDBJ databases">
        <title>Genomic of Niabella pedocola.</title>
        <authorList>
            <person name="Wu T."/>
        </authorList>
    </citation>
    <scope>NUCLEOTIDE SEQUENCE [LARGE SCALE GENOMIC DNA]</scope>
    <source>
        <strain evidence="3 4">JCM 31011</strain>
    </source>
</reference>
<dbReference type="InterPro" id="IPR014756">
    <property type="entry name" value="Ig_E-set"/>
</dbReference>